<dbReference type="eggNOG" id="COG4983">
    <property type="taxonomic scope" value="Bacteria"/>
</dbReference>
<dbReference type="PANTHER" id="PTHR34985:SF1">
    <property type="entry name" value="SLR0554 PROTEIN"/>
    <property type="match status" value="1"/>
</dbReference>
<accession>C9LQR2</accession>
<proteinExistence type="predicted"/>
<reference evidence="3" key="1">
    <citation type="submission" date="2009-09" db="EMBL/GenBank/DDBJ databases">
        <authorList>
            <person name="Weinstock G."/>
            <person name="Sodergren E."/>
            <person name="Clifton S."/>
            <person name="Fulton L."/>
            <person name="Fulton B."/>
            <person name="Courtney L."/>
            <person name="Fronick C."/>
            <person name="Harrison M."/>
            <person name="Strong C."/>
            <person name="Farmer C."/>
            <person name="Delahaunty K."/>
            <person name="Markovic C."/>
            <person name="Hall O."/>
            <person name="Minx P."/>
            <person name="Tomlinson C."/>
            <person name="Mitreva M."/>
            <person name="Nelson J."/>
            <person name="Hou S."/>
            <person name="Wollam A."/>
            <person name="Pepin K.H."/>
            <person name="Johnson M."/>
            <person name="Bhonagiri V."/>
            <person name="Nash W.E."/>
            <person name="Warren W."/>
            <person name="Chinwalla A."/>
            <person name="Mardis E.R."/>
            <person name="Wilson R.K."/>
        </authorList>
    </citation>
    <scope>NUCLEOTIDE SEQUENCE [LARGE SCALE GENOMIC DNA]</scope>
    <source>
        <strain evidence="3">DSM 15470</strain>
    </source>
</reference>
<sequence length="715" mass="81125">MKVLFDNIPPEMKAINNWVCWKFQKRGGKNTKIPYNPKTGGMAKSNSPETWASFDTAVNAFSGGTYDGIGFELGSSPFVGIDIDYCIEGGVVNKEAQKIIDDFASYTELSPSCKGIHIIVKADIADGRGRRKGNIEIYPAGRFFTVTGNVIPGYKKISTEGKALQALIAIVDAKTPLQELPQNPLIDPPEMLDSELINKIRQSGQGAKFEALYDRGDLSAYGGDDSAADQALMNILAWWTNGDMLAMERMFTSSALGKREKWANRQDYRDRTIQEAIRGMNGNGYDPVKYKEQKQLNKMKIDAENPYVFKSMEWPATTIDSNGNIRPITASWKNLSYLLERMGVTVKYNRVNKKVEINGLNISKCSNEAVALLLLGIAHENGLKISKDNTFSFLAAIADMNQYSPVCDFLEEAQKAYDGKQDYIRDMWANFELDPESGQDPDFCFFLFKLWLISAVRMAFNKGAEAAQGVLVLVGAQGIGKTRFLYMLLPFKEWGAEGVSIDPQVKDDVIKSTGFWIVELGEFGETLKKEKLDRLKQFFTASRDIYRKPFHREPVDEPRRTVFIGTVNGDGFLKDRTGDRRYWVIAVKAIGNNPVDLTQFWGQVMHLAFVKKERHYLNTEEIQKLNRQNEPFKKITSEEEAIRNRLDWDSPPEGWRWITPTELCDEIGLNIARNALMGKALRTMADQDERIKLNRTERSMEYFLPKVRSRYIFCE</sequence>
<dbReference type="AlphaFoldDB" id="C9LQR2"/>
<keyword evidence="4" id="KW-1185">Reference proteome</keyword>
<dbReference type="eggNOG" id="COG5545">
    <property type="taxonomic scope" value="Bacteria"/>
</dbReference>
<dbReference type="InterPro" id="IPR007936">
    <property type="entry name" value="VapE-like_dom"/>
</dbReference>
<gene>
    <name evidence="3" type="ORF">GCWU000321_01894</name>
</gene>
<evidence type="ECO:0000313" key="3">
    <source>
        <dbReference type="EMBL" id="EEW97898.1"/>
    </source>
</evidence>
<dbReference type="EMBL" id="ACIM02000001">
    <property type="protein sequence ID" value="EEW97898.1"/>
    <property type="molecule type" value="Genomic_DNA"/>
</dbReference>
<dbReference type="STRING" id="592028.GCWU000321_01894"/>
<protein>
    <submittedName>
        <fullName evidence="3">Virulence-associated protein E</fullName>
    </submittedName>
</protein>
<evidence type="ECO:0000259" key="2">
    <source>
        <dbReference type="Pfam" id="PF22763"/>
    </source>
</evidence>
<dbReference type="Pfam" id="PF05272">
    <property type="entry name" value="VapE-like_dom"/>
    <property type="match status" value="1"/>
</dbReference>
<organism evidence="3 4">
    <name type="scientific">Dialister invisus DSM 15470</name>
    <dbReference type="NCBI Taxonomy" id="592028"/>
    <lineage>
        <taxon>Bacteria</taxon>
        <taxon>Bacillati</taxon>
        <taxon>Bacillota</taxon>
        <taxon>Negativicutes</taxon>
        <taxon>Veillonellales</taxon>
        <taxon>Veillonellaceae</taxon>
        <taxon>Dialister</taxon>
    </lineage>
</organism>
<dbReference type="InterPro" id="IPR054468">
    <property type="entry name" value="NrSPol-like_HBD"/>
</dbReference>
<dbReference type="GeneID" id="78278499"/>
<comment type="caution">
    <text evidence="3">The sequence shown here is derived from an EMBL/GenBank/DDBJ whole genome shotgun (WGS) entry which is preliminary data.</text>
</comment>
<dbReference type="PANTHER" id="PTHR34985">
    <property type="entry name" value="SLR0554 PROTEIN"/>
    <property type="match status" value="1"/>
</dbReference>
<dbReference type="OrthoDB" id="9763644at2"/>
<dbReference type="Proteomes" id="UP000004736">
    <property type="component" value="Unassembled WGS sequence"/>
</dbReference>
<dbReference type="HOGENOM" id="CLU_386226_0_0_9"/>
<dbReference type="RefSeq" id="WP_007070829.1">
    <property type="nucleotide sequence ID" value="NZ_GG698602.1"/>
</dbReference>
<evidence type="ECO:0000313" key="4">
    <source>
        <dbReference type="Proteomes" id="UP000004736"/>
    </source>
</evidence>
<dbReference type="Pfam" id="PF22763">
    <property type="entry name" value="NrS1-1_pol-like_HBD"/>
    <property type="match status" value="1"/>
</dbReference>
<name>C9LQR2_9FIRM</name>
<feature type="domain" description="NrS-1 polymerase-like HBD" evidence="2">
    <location>
        <begin position="226"/>
        <end position="281"/>
    </location>
</feature>
<feature type="domain" description="Virulence-associated protein E-like" evidence="1">
    <location>
        <begin position="440"/>
        <end position="632"/>
    </location>
</feature>
<evidence type="ECO:0000259" key="1">
    <source>
        <dbReference type="Pfam" id="PF05272"/>
    </source>
</evidence>